<dbReference type="Pfam" id="PF03331">
    <property type="entry name" value="LpxC"/>
    <property type="match status" value="1"/>
</dbReference>
<evidence type="ECO:0000256" key="1">
    <source>
        <dbReference type="ARBA" id="ARBA00001947"/>
    </source>
</evidence>
<evidence type="ECO:0000256" key="2">
    <source>
        <dbReference type="ARBA" id="ARBA00002923"/>
    </source>
</evidence>
<dbReference type="Gene3D" id="3.30.230.20">
    <property type="entry name" value="lpxc deacetylase, domain 1"/>
    <property type="match status" value="1"/>
</dbReference>
<comment type="similarity">
    <text evidence="12">Belongs to the LpxC family.</text>
</comment>
<evidence type="ECO:0000313" key="14">
    <source>
        <dbReference type="Proteomes" id="UP001279553"/>
    </source>
</evidence>
<evidence type="ECO:0000256" key="3">
    <source>
        <dbReference type="ARBA" id="ARBA00005002"/>
    </source>
</evidence>
<dbReference type="GO" id="GO:0009245">
    <property type="term" value="P:lipid A biosynthetic process"/>
    <property type="evidence" value="ECO:0007669"/>
    <property type="project" value="UniProtKB-UniRule"/>
</dbReference>
<evidence type="ECO:0000256" key="12">
    <source>
        <dbReference type="HAMAP-Rule" id="MF_00388"/>
    </source>
</evidence>
<dbReference type="InterPro" id="IPR020568">
    <property type="entry name" value="Ribosomal_Su5_D2-typ_SF"/>
</dbReference>
<dbReference type="InterPro" id="IPR015870">
    <property type="entry name" value="UDP-acyl_N-AcGlcN_deAcase_N"/>
</dbReference>
<comment type="catalytic activity">
    <reaction evidence="11 12">
        <text>a UDP-3-O-[(3R)-3-hydroxyacyl]-N-acetyl-alpha-D-glucosamine + H2O = a UDP-3-O-[(3R)-3-hydroxyacyl]-alpha-D-glucosamine + acetate</text>
        <dbReference type="Rhea" id="RHEA:67816"/>
        <dbReference type="ChEBI" id="CHEBI:15377"/>
        <dbReference type="ChEBI" id="CHEBI:30089"/>
        <dbReference type="ChEBI" id="CHEBI:137740"/>
        <dbReference type="ChEBI" id="CHEBI:173225"/>
        <dbReference type="EC" id="3.5.1.108"/>
    </reaction>
</comment>
<evidence type="ECO:0000256" key="10">
    <source>
        <dbReference type="ARBA" id="ARBA00023098"/>
    </source>
</evidence>
<dbReference type="InterPro" id="IPR004463">
    <property type="entry name" value="UDP-acyl_GlcNac_deAcase"/>
</dbReference>
<dbReference type="EC" id="3.5.1.108" evidence="4 12"/>
<comment type="function">
    <text evidence="2 12">Catalyzes the hydrolysis of UDP-3-O-myristoyl-N-acetylglucosamine to form UDP-3-O-myristoylglucosamine and acetate, the committed step in lipid A biosynthesis.</text>
</comment>
<feature type="binding site" evidence="12">
    <location>
        <position position="103"/>
    </location>
    <ligand>
        <name>Zn(2+)</name>
        <dbReference type="ChEBI" id="CHEBI:29105"/>
    </ligand>
</feature>
<feature type="binding site" evidence="12">
    <location>
        <position position="262"/>
    </location>
    <ligand>
        <name>Zn(2+)</name>
        <dbReference type="ChEBI" id="CHEBI:29105"/>
    </ligand>
</feature>
<evidence type="ECO:0000256" key="8">
    <source>
        <dbReference type="ARBA" id="ARBA00022801"/>
    </source>
</evidence>
<accession>A0AAW9DNB3</accession>
<dbReference type="Proteomes" id="UP001279553">
    <property type="component" value="Unassembled WGS sequence"/>
</dbReference>
<gene>
    <name evidence="12 13" type="primary">lpxC</name>
    <name evidence="13" type="ORF">SIL87_07220</name>
</gene>
<keyword evidence="7 12" id="KW-0479">Metal-binding</keyword>
<name>A0AAW9DNB3_ACIAO</name>
<comment type="pathway">
    <text evidence="3 12">Glycolipid biosynthesis; lipid IV(A) biosynthesis; lipid IV(A) from (3R)-3-hydroxytetradecanoyl-[acyl-carrier-protein] and UDP-N-acetyl-alpha-D-glucosamine: step 2/6.</text>
</comment>
<dbReference type="SUPFAM" id="SSF54211">
    <property type="entry name" value="Ribosomal protein S5 domain 2-like"/>
    <property type="match status" value="2"/>
</dbReference>
<feature type="active site" description="Proton donor" evidence="12">
    <location>
        <position position="289"/>
    </location>
</feature>
<dbReference type="PANTHER" id="PTHR33694:SF1">
    <property type="entry name" value="UDP-3-O-ACYL-N-ACETYLGLUCOSAMINE DEACETYLASE 1, MITOCHONDRIAL-RELATED"/>
    <property type="match status" value="1"/>
</dbReference>
<protein>
    <recommendedName>
        <fullName evidence="4 12">UDP-3-O-acyl-N-acetylglucosamine deacetylase</fullName>
        <shortName evidence="12">UDP-3-O-acyl-GlcNAc deacetylase</shortName>
        <ecNumber evidence="4 12">3.5.1.108</ecNumber>
    </recommendedName>
    <alternativeName>
        <fullName evidence="12">UDP-3-O-[R-3-hydroxymyristoyl]-N-acetylglucosamine deacetylase</fullName>
    </alternativeName>
</protein>
<keyword evidence="5 12" id="KW-0444">Lipid biosynthesis</keyword>
<dbReference type="GO" id="GO:0016020">
    <property type="term" value="C:membrane"/>
    <property type="evidence" value="ECO:0007669"/>
    <property type="project" value="GOC"/>
</dbReference>
<proteinExistence type="inferred from homology"/>
<dbReference type="EMBL" id="JAWXYB010000018">
    <property type="protein sequence ID" value="MDX5930551.1"/>
    <property type="molecule type" value="Genomic_DNA"/>
</dbReference>
<dbReference type="GO" id="GO:0046872">
    <property type="term" value="F:metal ion binding"/>
    <property type="evidence" value="ECO:0007669"/>
    <property type="project" value="UniProtKB-KW"/>
</dbReference>
<comment type="cofactor">
    <cofactor evidence="1 12">
        <name>Zn(2+)</name>
        <dbReference type="ChEBI" id="CHEBI:29105"/>
    </cofactor>
</comment>
<evidence type="ECO:0000256" key="4">
    <source>
        <dbReference type="ARBA" id="ARBA00012745"/>
    </source>
</evidence>
<keyword evidence="10 12" id="KW-0443">Lipid metabolism</keyword>
<keyword evidence="6 12" id="KW-0441">Lipid A biosynthesis</keyword>
<sequence length="319" mass="32749">MDGILGGMVGRGGWESRVSGFDPGFRRGLRSAIGCRGVGLHSGLPVTMRLVPVAPGDGISFCRVDLPGAPVVAARHDFVADTRMCTVVADPARAEVRVGTVEHVMAALAGLGVDDAMIEVDGAEVPILDGSAAEFAFLVQCAGIVESAVPRCAIEVVRPVRVVDGAAAAALVPGASGGFELALEIGFAAAAIGVQHYAMALTAGRFLEELARARTFTFAGEVEALQAAGLARGGSLANAVVVDGDVVVNPEGLRFPDEFVRHKMLDVVGDLALAGMPVIGRFEGVRTGHRVNNMLLRALFADAANYRVVGGVSALAAVA</sequence>
<keyword evidence="9 12" id="KW-0862">Zinc</keyword>
<comment type="caution">
    <text evidence="13">The sequence shown here is derived from an EMBL/GenBank/DDBJ whole genome shotgun (WGS) entry which is preliminary data.</text>
</comment>
<organism evidence="13 14">
    <name type="scientific">Acidiphilium acidophilum</name>
    <name type="common">Thiobacillus acidophilus</name>
    <dbReference type="NCBI Taxonomy" id="76588"/>
    <lineage>
        <taxon>Bacteria</taxon>
        <taxon>Pseudomonadati</taxon>
        <taxon>Pseudomonadota</taxon>
        <taxon>Alphaproteobacteria</taxon>
        <taxon>Acetobacterales</taxon>
        <taxon>Acidocellaceae</taxon>
        <taxon>Acidiphilium</taxon>
    </lineage>
</organism>
<keyword evidence="8 12" id="KW-0378">Hydrolase</keyword>
<evidence type="ECO:0000256" key="5">
    <source>
        <dbReference type="ARBA" id="ARBA00022516"/>
    </source>
</evidence>
<keyword evidence="14" id="KW-1185">Reference proteome</keyword>
<dbReference type="AlphaFoldDB" id="A0AAW9DNB3"/>
<dbReference type="PANTHER" id="PTHR33694">
    <property type="entry name" value="UDP-3-O-ACYL-N-ACETYLGLUCOSAMINE DEACETYLASE 1, MITOCHONDRIAL-RELATED"/>
    <property type="match status" value="1"/>
</dbReference>
<evidence type="ECO:0000256" key="9">
    <source>
        <dbReference type="ARBA" id="ARBA00022833"/>
    </source>
</evidence>
<evidence type="ECO:0000313" key="13">
    <source>
        <dbReference type="EMBL" id="MDX5930551.1"/>
    </source>
</evidence>
<dbReference type="NCBIfam" id="TIGR00325">
    <property type="entry name" value="lpxC"/>
    <property type="match status" value="1"/>
</dbReference>
<reference evidence="13 14" key="1">
    <citation type="submission" date="2023-11" db="EMBL/GenBank/DDBJ databases">
        <title>MicrobeMod: A computational toolkit for identifying prokaryotic methylation and restriction-modification with nanopore sequencing.</title>
        <authorList>
            <person name="Crits-Christoph A."/>
            <person name="Kang S.C."/>
            <person name="Lee H."/>
            <person name="Ostrov N."/>
        </authorList>
    </citation>
    <scope>NUCLEOTIDE SEQUENCE [LARGE SCALE GENOMIC DNA]</scope>
    <source>
        <strain evidence="13 14">DSMZ 700</strain>
    </source>
</reference>
<evidence type="ECO:0000256" key="6">
    <source>
        <dbReference type="ARBA" id="ARBA00022556"/>
    </source>
</evidence>
<dbReference type="GO" id="GO:0103117">
    <property type="term" value="F:UDP-3-O-acyl-N-acetylglucosamine deacetylase activity"/>
    <property type="evidence" value="ECO:0007669"/>
    <property type="project" value="UniProtKB-UniRule"/>
</dbReference>
<feature type="binding site" evidence="12">
    <location>
        <position position="266"/>
    </location>
    <ligand>
        <name>Zn(2+)</name>
        <dbReference type="ChEBI" id="CHEBI:29105"/>
    </ligand>
</feature>
<dbReference type="Gene3D" id="3.30.1700.10">
    <property type="entry name" value="lpxc deacetylase, domain 2"/>
    <property type="match status" value="1"/>
</dbReference>
<evidence type="ECO:0000256" key="11">
    <source>
        <dbReference type="ARBA" id="ARBA00024535"/>
    </source>
</evidence>
<dbReference type="HAMAP" id="MF_00388">
    <property type="entry name" value="LpxC"/>
    <property type="match status" value="1"/>
</dbReference>
<evidence type="ECO:0000256" key="7">
    <source>
        <dbReference type="ARBA" id="ARBA00022723"/>
    </source>
</evidence>
<dbReference type="InterPro" id="IPR011334">
    <property type="entry name" value="UDP-acyl_GlcNac_deAcase_C"/>
</dbReference>
<dbReference type="RefSeq" id="WP_319613493.1">
    <property type="nucleotide sequence ID" value="NZ_JAWXYB010000018.1"/>
</dbReference>